<keyword evidence="1" id="KW-1133">Transmembrane helix</keyword>
<sequence>MKKIKIYTRRLGISIAVLVFGILFLILLIRSLTVKNVPPQEDNISFIKNLFGLKNAQLVESDIKLEKLPDETFMYKYLFEDGKSKYEIYMKENQSVVYFKKYVPSDVVNKFSFGDVKSKAFKLLYKFAPYTKGNVELYVTQTKDKYICNFYRVEGDKKVLSNEAVIVLNKDNGELLEFDINWFSSINFKSGSKKGDEENKILKSIKVVPAISSDSFLKYTTLNNVLSLKDLYFDYVEGKVFPEINLNPNKFNLQEYNNYVDYAQKKASVEYVKLKFGKILNMLSSQQRRLPFSLSEFKIEPSGGYSYKKDSLYGKVEISADKFGNILKMTANLKASGNIKKVETKVLNDRAEQLMQTLLGKFVTAKSYIFDNENEHAVSYKFYIGGAFVMAGKLNISFDKLSGEVTTVDFDLGLKPEFMEKAKEVKDTAEYLKLVKSSGFEEVYVLTKDYGKVYLFEKSVDAHLALKPKFDLTYLMNATK</sequence>
<dbReference type="EMBL" id="CP113864">
    <property type="protein sequence ID" value="WAM31413.1"/>
    <property type="molecule type" value="Genomic_DNA"/>
</dbReference>
<evidence type="ECO:0000256" key="1">
    <source>
        <dbReference type="SAM" id="Phobius"/>
    </source>
</evidence>
<evidence type="ECO:0000313" key="3">
    <source>
        <dbReference type="Proteomes" id="UP001164745"/>
    </source>
</evidence>
<proteinExistence type="predicted"/>
<evidence type="ECO:0000313" key="2">
    <source>
        <dbReference type="EMBL" id="WAM31413.1"/>
    </source>
</evidence>
<accession>A0ABY7BF17</accession>
<name>A0ABY7BF17_9FIRM</name>
<dbReference type="RefSeq" id="WP_045166152.1">
    <property type="nucleotide sequence ID" value="NZ_CP113864.1"/>
</dbReference>
<reference evidence="2" key="1">
    <citation type="submission" date="2022-12" db="EMBL/GenBank/DDBJ databases">
        <authorList>
            <person name="Bing R.G."/>
            <person name="Willard D.J."/>
            <person name="Manesh M.J.H."/>
            <person name="Laemthong T."/>
            <person name="Crosby J.R."/>
            <person name="Kelly R.M."/>
        </authorList>
    </citation>
    <scope>NUCLEOTIDE SEQUENCE</scope>
    <source>
        <strain evidence="2">DSM 8991</strain>
    </source>
</reference>
<gene>
    <name evidence="2" type="ORF">OTJ99_002282</name>
</gene>
<feature type="transmembrane region" description="Helical" evidence="1">
    <location>
        <begin position="12"/>
        <end position="32"/>
    </location>
</feature>
<keyword evidence="1" id="KW-0812">Transmembrane</keyword>
<evidence type="ECO:0008006" key="4">
    <source>
        <dbReference type="Google" id="ProtNLM"/>
    </source>
</evidence>
<protein>
    <recommendedName>
        <fullName evidence="4">Regulatory protein YycH domain-containing protein</fullName>
    </recommendedName>
</protein>
<organism evidence="2 3">
    <name type="scientific">Caldicellulosiruptor naganoensis</name>
    <dbReference type="NCBI Taxonomy" id="29324"/>
    <lineage>
        <taxon>Bacteria</taxon>
        <taxon>Bacillati</taxon>
        <taxon>Bacillota</taxon>
        <taxon>Bacillota incertae sedis</taxon>
        <taxon>Caldicellulosiruptorales</taxon>
        <taxon>Caldicellulosiruptoraceae</taxon>
        <taxon>Caldicellulosiruptor</taxon>
    </lineage>
</organism>
<dbReference type="Proteomes" id="UP001164745">
    <property type="component" value="Chromosome"/>
</dbReference>
<keyword evidence="3" id="KW-1185">Reference proteome</keyword>
<keyword evidence="1" id="KW-0472">Membrane</keyword>